<evidence type="ECO:0000313" key="2">
    <source>
        <dbReference type="EMBL" id="CAD8321938.1"/>
    </source>
</evidence>
<keyword evidence="1" id="KW-1133">Transmembrane helix</keyword>
<feature type="transmembrane region" description="Helical" evidence="1">
    <location>
        <begin position="16"/>
        <end position="34"/>
    </location>
</feature>
<proteinExistence type="predicted"/>
<keyword evidence="1" id="KW-0812">Transmembrane</keyword>
<reference evidence="2" key="1">
    <citation type="submission" date="2021-01" db="EMBL/GenBank/DDBJ databases">
        <authorList>
            <person name="Corre E."/>
            <person name="Pelletier E."/>
            <person name="Niang G."/>
            <person name="Scheremetjew M."/>
            <person name="Finn R."/>
            <person name="Kale V."/>
            <person name="Holt S."/>
            <person name="Cochrane G."/>
            <person name="Meng A."/>
            <person name="Brown T."/>
            <person name="Cohen L."/>
        </authorList>
    </citation>
    <scope>NUCLEOTIDE SEQUENCE</scope>
    <source>
        <strain evidence="2">CCMP147</strain>
    </source>
</reference>
<feature type="transmembrane region" description="Helical" evidence="1">
    <location>
        <begin position="103"/>
        <end position="122"/>
    </location>
</feature>
<gene>
    <name evidence="2" type="ORF">TDUB1175_LOCUS20354</name>
</gene>
<evidence type="ECO:0000256" key="1">
    <source>
        <dbReference type="SAM" id="Phobius"/>
    </source>
</evidence>
<name>A0A7R9WE31_9STRA</name>
<keyword evidence="1" id="KW-0472">Membrane</keyword>
<dbReference type="AlphaFoldDB" id="A0A7R9WE31"/>
<sequence>MVNTTIPVSVLRSDDILLLLAIGAIYEIIIRTVAQRVKARSLDERNLRSQLHQLKYETTQSRRLGPSAFVETSKLERAVLVKEKDLSKFEEDRNKRIDTVQRLSWNFTVALNLIVFAVYYGVPILSVDGGAVTGAGDEVMTEEAAAASYMRGLIFPLSYIGVGLRLAGVGLAARASSLGALVVMWSAQSTVEKVSECVEALVLQ</sequence>
<accession>A0A7R9WE31</accession>
<protein>
    <submittedName>
        <fullName evidence="2">Uncharacterized protein</fullName>
    </submittedName>
</protein>
<dbReference type="EMBL" id="HBED01040472">
    <property type="protein sequence ID" value="CAD8321938.1"/>
    <property type="molecule type" value="Transcribed_RNA"/>
</dbReference>
<organism evidence="2">
    <name type="scientific">Pseudictyota dubia</name>
    <dbReference type="NCBI Taxonomy" id="2749911"/>
    <lineage>
        <taxon>Eukaryota</taxon>
        <taxon>Sar</taxon>
        <taxon>Stramenopiles</taxon>
        <taxon>Ochrophyta</taxon>
        <taxon>Bacillariophyta</taxon>
        <taxon>Mediophyceae</taxon>
        <taxon>Biddulphiophycidae</taxon>
        <taxon>Eupodiscales</taxon>
        <taxon>Odontellaceae</taxon>
        <taxon>Pseudictyota</taxon>
    </lineage>
</organism>